<feature type="region of interest" description="Disordered" evidence="1">
    <location>
        <begin position="1"/>
        <end position="26"/>
    </location>
</feature>
<comment type="caution">
    <text evidence="2">The sequence shown here is derived from an EMBL/GenBank/DDBJ whole genome shotgun (WGS) entry which is preliminary data.</text>
</comment>
<gene>
    <name evidence="2" type="ORF">NDU88_003462</name>
</gene>
<keyword evidence="3" id="KW-1185">Reference proteome</keyword>
<evidence type="ECO:0000313" key="3">
    <source>
        <dbReference type="Proteomes" id="UP001066276"/>
    </source>
</evidence>
<protein>
    <submittedName>
        <fullName evidence="2">Uncharacterized protein</fullName>
    </submittedName>
</protein>
<dbReference type="EMBL" id="JANPWB010000009">
    <property type="protein sequence ID" value="KAJ1150672.1"/>
    <property type="molecule type" value="Genomic_DNA"/>
</dbReference>
<dbReference type="Proteomes" id="UP001066276">
    <property type="component" value="Chromosome 5"/>
</dbReference>
<evidence type="ECO:0000313" key="2">
    <source>
        <dbReference type="EMBL" id="KAJ1150672.1"/>
    </source>
</evidence>
<name>A0AAV7RD62_PLEWA</name>
<accession>A0AAV7RD62</accession>
<reference evidence="2" key="1">
    <citation type="journal article" date="2022" name="bioRxiv">
        <title>Sequencing and chromosome-scale assembly of the giantPleurodeles waltlgenome.</title>
        <authorList>
            <person name="Brown T."/>
            <person name="Elewa A."/>
            <person name="Iarovenko S."/>
            <person name="Subramanian E."/>
            <person name="Araus A.J."/>
            <person name="Petzold A."/>
            <person name="Susuki M."/>
            <person name="Suzuki K.-i.T."/>
            <person name="Hayashi T."/>
            <person name="Toyoda A."/>
            <person name="Oliveira C."/>
            <person name="Osipova E."/>
            <person name="Leigh N.D."/>
            <person name="Simon A."/>
            <person name="Yun M.H."/>
        </authorList>
    </citation>
    <scope>NUCLEOTIDE SEQUENCE</scope>
    <source>
        <strain evidence="2">20211129_DDA</strain>
        <tissue evidence="2">Liver</tissue>
    </source>
</reference>
<organism evidence="2 3">
    <name type="scientific">Pleurodeles waltl</name>
    <name type="common">Iberian ribbed newt</name>
    <dbReference type="NCBI Taxonomy" id="8319"/>
    <lineage>
        <taxon>Eukaryota</taxon>
        <taxon>Metazoa</taxon>
        <taxon>Chordata</taxon>
        <taxon>Craniata</taxon>
        <taxon>Vertebrata</taxon>
        <taxon>Euteleostomi</taxon>
        <taxon>Amphibia</taxon>
        <taxon>Batrachia</taxon>
        <taxon>Caudata</taxon>
        <taxon>Salamandroidea</taxon>
        <taxon>Salamandridae</taxon>
        <taxon>Pleurodelinae</taxon>
        <taxon>Pleurodeles</taxon>
    </lineage>
</organism>
<sequence length="102" mass="11049">MLRVNAQSKANARSSAQGRATNKQHGVGLATQRCVHGSVKPCQCEALLHVNAQSKANARASVQRCATSKQHGVGLATQRRVHVLMLVNPRLRKAEKLIGNKF</sequence>
<feature type="compositionally biased region" description="Polar residues" evidence="1">
    <location>
        <begin position="1"/>
        <end position="24"/>
    </location>
</feature>
<dbReference type="AlphaFoldDB" id="A0AAV7RD62"/>
<proteinExistence type="predicted"/>
<evidence type="ECO:0000256" key="1">
    <source>
        <dbReference type="SAM" id="MobiDB-lite"/>
    </source>
</evidence>